<dbReference type="AlphaFoldDB" id="A0A0G0BE11"/>
<comment type="caution">
    <text evidence="1">The sequence shown here is derived from an EMBL/GenBank/DDBJ whole genome shotgun (WGS) entry which is preliminary data.</text>
</comment>
<dbReference type="GO" id="GO:0008270">
    <property type="term" value="F:zinc ion binding"/>
    <property type="evidence" value="ECO:0007669"/>
    <property type="project" value="InterPro"/>
</dbReference>
<dbReference type="InterPro" id="IPR000771">
    <property type="entry name" value="FBA_II"/>
</dbReference>
<gene>
    <name evidence="1" type="ORF">UR63_C0010G0019</name>
</gene>
<dbReference type="InterPro" id="IPR013785">
    <property type="entry name" value="Aldolase_TIM"/>
</dbReference>
<dbReference type="EMBL" id="LBPX01000010">
    <property type="protein sequence ID" value="KKP67698.1"/>
    <property type="molecule type" value="Genomic_DNA"/>
</dbReference>
<accession>A0A0G0BE11</accession>
<sequence length="413" mass="46584">MQTVNNVEELIYSAVISPDDEVKKTSRISIRNIAKEKGIRLASIQDLYMAFGQGKVNGFTVPAINVRTLTYDLARQIFQLIKEKNIGPVIFEIARSEIKYTSQDPDEYTVSILAAAIAEDYVGPVFVQGDHYQFSAKNFAANREDEINKIKELIKKSVEAGFYNIDIDASTLVDLTKKDLNEQQKNNYEMTALLTEYIRTIQPKEVTISIGGEIGHIGGINSSVADFEAFMDNYLKLIESKGIIGISKVSVQTGTSHGGIPMKDGRIAKVSLDFSVLKSISESARTKYKIGGSVQHGASTLPNDLFHNFPSNNTLEIHLATGFQNIVYDNMPQELKLEIYKWLDINCKDERKPDQTDDQFYYKTRKKALGPFKKQIWEMEKNAKTTTLSALKKQFEFLFAQLNLLNTSKWIKT</sequence>
<dbReference type="GO" id="GO:0005975">
    <property type="term" value="P:carbohydrate metabolic process"/>
    <property type="evidence" value="ECO:0007669"/>
    <property type="project" value="InterPro"/>
</dbReference>
<dbReference type="Gene3D" id="3.20.20.70">
    <property type="entry name" value="Aldolase class I"/>
    <property type="match status" value="1"/>
</dbReference>
<dbReference type="PATRIC" id="fig|1618485.3.peg.302"/>
<reference evidence="1 2" key="1">
    <citation type="journal article" date="2015" name="Nature">
        <title>rRNA introns, odd ribosomes, and small enigmatic genomes across a large radiation of phyla.</title>
        <authorList>
            <person name="Brown C.T."/>
            <person name="Hug L.A."/>
            <person name="Thomas B.C."/>
            <person name="Sharon I."/>
            <person name="Castelle C.J."/>
            <person name="Singh A."/>
            <person name="Wilkins M.J."/>
            <person name="Williams K.H."/>
            <person name="Banfield J.F."/>
        </authorList>
    </citation>
    <scope>NUCLEOTIDE SEQUENCE [LARGE SCALE GENOMIC DNA]</scope>
</reference>
<proteinExistence type="predicted"/>
<dbReference type="PANTHER" id="PTHR30304:SF0">
    <property type="entry name" value="D-TAGATOSE-1,6-BISPHOSPHATE ALDOLASE SUBUNIT GATY-RELATED"/>
    <property type="match status" value="1"/>
</dbReference>
<evidence type="ECO:0000313" key="2">
    <source>
        <dbReference type="Proteomes" id="UP000034127"/>
    </source>
</evidence>
<organism evidence="1 2">
    <name type="scientific">Candidatus Roizmanbacteria bacterium GW2011_GWC2_35_12</name>
    <dbReference type="NCBI Taxonomy" id="1618485"/>
    <lineage>
        <taxon>Bacteria</taxon>
        <taxon>Candidatus Roizmaniibacteriota</taxon>
    </lineage>
</organism>
<dbReference type="Proteomes" id="UP000034127">
    <property type="component" value="Unassembled WGS sequence"/>
</dbReference>
<dbReference type="InterPro" id="IPR050246">
    <property type="entry name" value="Class_II_FBP_aldolase"/>
</dbReference>
<name>A0A0G0BE11_9BACT</name>
<dbReference type="PANTHER" id="PTHR30304">
    <property type="entry name" value="D-TAGATOSE-1,6-BISPHOSPHATE ALDOLASE"/>
    <property type="match status" value="1"/>
</dbReference>
<dbReference type="Pfam" id="PF01116">
    <property type="entry name" value="F_bP_aldolase"/>
    <property type="match status" value="1"/>
</dbReference>
<evidence type="ECO:0000313" key="1">
    <source>
        <dbReference type="EMBL" id="KKP67698.1"/>
    </source>
</evidence>
<protein>
    <submittedName>
        <fullName evidence="1">Aldolase</fullName>
    </submittedName>
</protein>
<dbReference type="GO" id="GO:0016832">
    <property type="term" value="F:aldehyde-lyase activity"/>
    <property type="evidence" value="ECO:0007669"/>
    <property type="project" value="InterPro"/>
</dbReference>
<dbReference type="SUPFAM" id="SSF51569">
    <property type="entry name" value="Aldolase"/>
    <property type="match status" value="1"/>
</dbReference>